<organism evidence="1 2">
    <name type="scientific">Actinacidiphila paucisporea</name>
    <dbReference type="NCBI Taxonomy" id="310782"/>
    <lineage>
        <taxon>Bacteria</taxon>
        <taxon>Bacillati</taxon>
        <taxon>Actinomycetota</taxon>
        <taxon>Actinomycetes</taxon>
        <taxon>Kitasatosporales</taxon>
        <taxon>Streptomycetaceae</taxon>
        <taxon>Actinacidiphila</taxon>
    </lineage>
</organism>
<reference evidence="1 2" key="1">
    <citation type="submission" date="2016-11" db="EMBL/GenBank/DDBJ databases">
        <authorList>
            <person name="Jaros S."/>
            <person name="Januszkiewicz K."/>
            <person name="Wedrychowicz H."/>
        </authorList>
    </citation>
    <scope>NUCLEOTIDE SEQUENCE [LARGE SCALE GENOMIC DNA]</scope>
    <source>
        <strain evidence="1 2">CGMCC 4.2025</strain>
    </source>
</reference>
<name>A0A1M7H7S2_9ACTN</name>
<sequence>MLAQPHISGTGSRPYLPAAWSPAPAPATAAAHPSKPRQFVYAYITSLDGHVFVIDTMTNSVLGIATTTVGGWP</sequence>
<keyword evidence="2" id="KW-1185">Reference proteome</keyword>
<accession>A0A1M7H7S2</accession>
<evidence type="ECO:0000313" key="2">
    <source>
        <dbReference type="Proteomes" id="UP000184111"/>
    </source>
</evidence>
<gene>
    <name evidence="1" type="ORF">SAMN05216499_109189</name>
</gene>
<dbReference type="EMBL" id="FRBI01000009">
    <property type="protein sequence ID" value="SHM24664.1"/>
    <property type="molecule type" value="Genomic_DNA"/>
</dbReference>
<dbReference type="AlphaFoldDB" id="A0A1M7H7S2"/>
<dbReference type="OrthoDB" id="3966221at2"/>
<proteinExistence type="predicted"/>
<dbReference type="Proteomes" id="UP000184111">
    <property type="component" value="Unassembled WGS sequence"/>
</dbReference>
<evidence type="ECO:0000313" key="1">
    <source>
        <dbReference type="EMBL" id="SHM24664.1"/>
    </source>
</evidence>
<protein>
    <submittedName>
        <fullName evidence="1">Uncharacterized protein</fullName>
    </submittedName>
</protein>
<dbReference type="RefSeq" id="WP_073498828.1">
    <property type="nucleotide sequence ID" value="NZ_FRBI01000009.1"/>
</dbReference>